<dbReference type="InterPro" id="IPR020894">
    <property type="entry name" value="Cadherin_CS"/>
</dbReference>
<evidence type="ECO:0000256" key="17">
    <source>
        <dbReference type="RuleBase" id="RU004357"/>
    </source>
</evidence>
<keyword evidence="5" id="KW-0165">Cleavage on pair of basic residues</keyword>
<evidence type="ECO:0000256" key="16">
    <source>
        <dbReference type="RuleBase" id="RU003318"/>
    </source>
</evidence>
<feature type="domain" description="Cadherin" evidence="19">
    <location>
        <begin position="120"/>
        <end position="227"/>
    </location>
</feature>
<dbReference type="FunFam" id="2.60.40.60:FF:000019">
    <property type="entry name" value="Cadherin 2"/>
    <property type="match status" value="1"/>
</dbReference>
<keyword evidence="8" id="KW-0732">Signal</keyword>
<feature type="non-terminal residue" evidence="20">
    <location>
        <position position="655"/>
    </location>
</feature>
<dbReference type="SUPFAM" id="SSF49313">
    <property type="entry name" value="Cadherin-like"/>
    <property type="match status" value="4"/>
</dbReference>
<keyword evidence="14" id="KW-0325">Glycoprotein</keyword>
<dbReference type="PROSITE" id="PS50268">
    <property type="entry name" value="CADHERIN_2"/>
    <property type="match status" value="4"/>
</dbReference>
<evidence type="ECO:0000256" key="2">
    <source>
        <dbReference type="ARBA" id="ARBA00004496"/>
    </source>
</evidence>
<dbReference type="Pfam" id="PF01049">
    <property type="entry name" value="CADH_Y-type_LIR"/>
    <property type="match status" value="1"/>
</dbReference>
<reference evidence="20 21" key="1">
    <citation type="submission" date="2019-09" db="EMBL/GenBank/DDBJ databases">
        <title>Bird 10,000 Genomes (B10K) Project - Family phase.</title>
        <authorList>
            <person name="Zhang G."/>
        </authorList>
    </citation>
    <scope>NUCLEOTIDE SEQUENCE [LARGE SCALE GENOMIC DNA]</scope>
    <source>
        <strain evidence="20">OUT-0040</strain>
        <tissue evidence="20">Blood</tissue>
    </source>
</reference>
<comment type="function">
    <text evidence="17">Cadherins are calcium-dependent cell adhesion proteins.</text>
</comment>
<evidence type="ECO:0000256" key="8">
    <source>
        <dbReference type="ARBA" id="ARBA00022729"/>
    </source>
</evidence>
<evidence type="ECO:0000256" key="5">
    <source>
        <dbReference type="ARBA" id="ARBA00022685"/>
    </source>
</evidence>
<dbReference type="GO" id="GO:0016339">
    <property type="term" value="P:calcium-dependent cell-cell adhesion via plasma membrane cell adhesion molecules"/>
    <property type="evidence" value="ECO:0007669"/>
    <property type="project" value="TreeGrafter"/>
</dbReference>
<dbReference type="InterPro" id="IPR015919">
    <property type="entry name" value="Cadherin-like_sf"/>
</dbReference>
<dbReference type="GO" id="GO:0008013">
    <property type="term" value="F:beta-catenin binding"/>
    <property type="evidence" value="ECO:0007669"/>
    <property type="project" value="TreeGrafter"/>
</dbReference>
<dbReference type="FunFam" id="2.60.40.60:FF:000022">
    <property type="entry name" value="Cadherin 2"/>
    <property type="match status" value="1"/>
</dbReference>
<name>A0A7K7NKT6_HALAL</name>
<evidence type="ECO:0000259" key="19">
    <source>
        <dbReference type="PROSITE" id="PS50268"/>
    </source>
</evidence>
<dbReference type="GO" id="GO:0045296">
    <property type="term" value="F:cadherin binding"/>
    <property type="evidence" value="ECO:0007669"/>
    <property type="project" value="TreeGrafter"/>
</dbReference>
<dbReference type="GO" id="GO:0005737">
    <property type="term" value="C:cytoplasm"/>
    <property type="evidence" value="ECO:0007669"/>
    <property type="project" value="UniProtKB-SubCell"/>
</dbReference>
<keyword evidence="6 16" id="KW-0812">Transmembrane</keyword>
<keyword evidence="11 16" id="KW-0130">Cell adhesion</keyword>
<keyword evidence="4" id="KW-0963">Cytoplasm</keyword>
<keyword evidence="3" id="KW-1003">Cell membrane</keyword>
<evidence type="ECO:0000256" key="13">
    <source>
        <dbReference type="ARBA" id="ARBA00023136"/>
    </source>
</evidence>
<gene>
    <name evidence="20" type="primary">Cdh15</name>
    <name evidence="20" type="ORF">HALALB_R15940</name>
</gene>
<dbReference type="Gene3D" id="4.10.900.10">
    <property type="entry name" value="TCF3-CBD (Catenin binding domain)"/>
    <property type="match status" value="1"/>
</dbReference>
<dbReference type="GO" id="GO:0007156">
    <property type="term" value="P:homophilic cell adhesion via plasma membrane adhesion molecules"/>
    <property type="evidence" value="ECO:0007669"/>
    <property type="project" value="InterPro"/>
</dbReference>
<keyword evidence="10 15" id="KW-0106">Calcium</keyword>
<keyword evidence="13" id="KW-0472">Membrane</keyword>
<evidence type="ECO:0000256" key="10">
    <source>
        <dbReference type="ARBA" id="ARBA00022837"/>
    </source>
</evidence>
<dbReference type="EMBL" id="VZSQ01000153">
    <property type="protein sequence ID" value="NWZ55845.1"/>
    <property type="molecule type" value="Genomic_DNA"/>
</dbReference>
<keyword evidence="12" id="KW-1133">Transmembrane helix</keyword>
<dbReference type="PANTHER" id="PTHR24027">
    <property type="entry name" value="CADHERIN-23"/>
    <property type="match status" value="1"/>
</dbReference>
<dbReference type="InterPro" id="IPR027397">
    <property type="entry name" value="Catenin-bd_sf"/>
</dbReference>
<dbReference type="OrthoDB" id="6079678at2759"/>
<organism evidence="20 21">
    <name type="scientific">Haliaeetus albicilla</name>
    <name type="common">White-tailed sea-eagle</name>
    <name type="synonym">Falco albicilla</name>
    <dbReference type="NCBI Taxonomy" id="8969"/>
    <lineage>
        <taxon>Eukaryota</taxon>
        <taxon>Metazoa</taxon>
        <taxon>Chordata</taxon>
        <taxon>Craniata</taxon>
        <taxon>Vertebrata</taxon>
        <taxon>Euteleostomi</taxon>
        <taxon>Archelosauria</taxon>
        <taxon>Archosauria</taxon>
        <taxon>Dinosauria</taxon>
        <taxon>Saurischia</taxon>
        <taxon>Theropoda</taxon>
        <taxon>Coelurosauria</taxon>
        <taxon>Aves</taxon>
        <taxon>Neognathae</taxon>
        <taxon>Neoaves</taxon>
        <taxon>Telluraves</taxon>
        <taxon>Accipitrimorphae</taxon>
        <taxon>Accipitriformes</taxon>
        <taxon>Accipitridae</taxon>
        <taxon>Accipitrinae</taxon>
        <taxon>Haliaeetus</taxon>
    </lineage>
</organism>
<dbReference type="GO" id="GO:0005509">
    <property type="term" value="F:calcium ion binding"/>
    <property type="evidence" value="ECO:0007669"/>
    <property type="project" value="UniProtKB-UniRule"/>
</dbReference>
<dbReference type="GO" id="GO:0009986">
    <property type="term" value="C:cell surface"/>
    <property type="evidence" value="ECO:0007669"/>
    <property type="project" value="UniProtKB-ARBA"/>
</dbReference>
<evidence type="ECO:0000313" key="20">
    <source>
        <dbReference type="EMBL" id="NWZ55845.1"/>
    </source>
</evidence>
<dbReference type="FunFam" id="4.10.900.10:FF:000001">
    <property type="entry name" value="Cadherin 2"/>
    <property type="match status" value="1"/>
</dbReference>
<protein>
    <submittedName>
        <fullName evidence="20">CAD15 protein</fullName>
    </submittedName>
</protein>
<dbReference type="GO" id="GO:0016477">
    <property type="term" value="P:cell migration"/>
    <property type="evidence" value="ECO:0007669"/>
    <property type="project" value="TreeGrafter"/>
</dbReference>
<dbReference type="Proteomes" id="UP000585422">
    <property type="component" value="Unassembled WGS sequence"/>
</dbReference>
<evidence type="ECO:0000256" key="3">
    <source>
        <dbReference type="ARBA" id="ARBA00022475"/>
    </source>
</evidence>
<evidence type="ECO:0000313" key="21">
    <source>
        <dbReference type="Proteomes" id="UP000585422"/>
    </source>
</evidence>
<evidence type="ECO:0000256" key="4">
    <source>
        <dbReference type="ARBA" id="ARBA00022490"/>
    </source>
</evidence>
<keyword evidence="9" id="KW-0677">Repeat</keyword>
<evidence type="ECO:0000256" key="6">
    <source>
        <dbReference type="ARBA" id="ARBA00022692"/>
    </source>
</evidence>
<dbReference type="GO" id="GO:0000902">
    <property type="term" value="P:cell morphogenesis"/>
    <property type="evidence" value="ECO:0007669"/>
    <property type="project" value="TreeGrafter"/>
</dbReference>
<dbReference type="PRINTS" id="PR00205">
    <property type="entry name" value="CADHERIN"/>
</dbReference>
<comment type="subcellular location">
    <subcellularLocation>
        <location evidence="1 16">Cell membrane</location>
        <topology evidence="1 16">Single-pass type I membrane protein</topology>
    </subcellularLocation>
    <subcellularLocation>
        <location evidence="2">Cytoplasm</location>
    </subcellularLocation>
</comment>
<dbReference type="FunFam" id="2.60.40.60:FF:000011">
    <property type="entry name" value="Cadherin 1"/>
    <property type="match status" value="1"/>
</dbReference>
<dbReference type="InterPro" id="IPR039808">
    <property type="entry name" value="Cadherin"/>
</dbReference>
<dbReference type="GO" id="GO:0044331">
    <property type="term" value="P:cell-cell adhesion mediated by cadherin"/>
    <property type="evidence" value="ECO:0007669"/>
    <property type="project" value="TreeGrafter"/>
</dbReference>
<dbReference type="FunFam" id="2.60.40.60:FF:000095">
    <property type="entry name" value="Cadherin 13"/>
    <property type="match status" value="1"/>
</dbReference>
<evidence type="ECO:0000256" key="14">
    <source>
        <dbReference type="ARBA" id="ARBA00023180"/>
    </source>
</evidence>
<comment type="caution">
    <text evidence="20">The sequence shown here is derived from an EMBL/GenBank/DDBJ whole genome shotgun (WGS) entry which is preliminary data.</text>
</comment>
<evidence type="ECO:0000256" key="12">
    <source>
        <dbReference type="ARBA" id="ARBA00022989"/>
    </source>
</evidence>
<feature type="domain" description="Cadherin" evidence="19">
    <location>
        <begin position="237"/>
        <end position="342"/>
    </location>
</feature>
<sequence length="655" mass="72028">WRQHEGPRRVKRAWVIPPISVSENHKRIPHLLVQIKSDKQQPGGVIYSIKGPGVDEEPLGIFSIDKFSGKVFLNAMLDREENDRFRLKAFALDLGGVTLEDPTDLEIIVVDQNDNRPLFQQDIFTGRVVEGAEPGTCVMTVDATDADDPDTDNAALRYSILEQGAGGMFSINATTGQICTARPGLDRETVGVYNLTVQAADMSGDGLTTTAIAVIYLEDINDNPPEFTKEEFSMEVEEQATGVDVGKVFVHDKDLAGSPNWLAKFTILEGDPEGAFAIRTDPYTNDGVLSVAKPLDHEVRDRFELTMSVQNEQPLEPTAPASPRALATVRVRVRDVNEAPIFRENPRRVSVLEGAPPGTPVTTYTASDPDTRQLQTLTYALLYDPADWLQLDPHVGTVRTKRELLHPSAFLQGGWYIALVLARDDGERPPHTCLHPPPQIPTCTPIPLSQPHQRHPNPASIPITPHPTVPSHPVPTCPTPPVPHPVPTRPLPAVLVGLGAARARGRRRALRKGLLQRSGDDMRDNILNYDEQGGGEEDQDAYDINQLRHPELFSPRAKPPVRRDAPLSSATPPAPRKLPNSPSDIEDFINEGLEAADNDPSVPPYDTALIYDYEGSGSVASPLSSIVSSLTDEDQDYDYLSEWGPRFRRLADLYG</sequence>
<dbReference type="InterPro" id="IPR002126">
    <property type="entry name" value="Cadherin-like_dom"/>
</dbReference>
<dbReference type="PANTHER" id="PTHR24027:SF300">
    <property type="entry name" value="CADHERIN-15"/>
    <property type="match status" value="1"/>
</dbReference>
<dbReference type="PROSITE" id="PS00232">
    <property type="entry name" value="CADHERIN_1"/>
    <property type="match status" value="1"/>
</dbReference>
<proteinExistence type="predicted"/>
<dbReference type="GO" id="GO:0005912">
    <property type="term" value="C:adherens junction"/>
    <property type="evidence" value="ECO:0007669"/>
    <property type="project" value="TreeGrafter"/>
</dbReference>
<feature type="domain" description="Cadherin" evidence="19">
    <location>
        <begin position="343"/>
        <end position="460"/>
    </location>
</feature>
<dbReference type="Pfam" id="PF00028">
    <property type="entry name" value="Cadherin"/>
    <property type="match status" value="4"/>
</dbReference>
<dbReference type="GO" id="GO:0007043">
    <property type="term" value="P:cell-cell junction assembly"/>
    <property type="evidence" value="ECO:0007669"/>
    <property type="project" value="TreeGrafter"/>
</dbReference>
<feature type="region of interest" description="Disordered" evidence="18">
    <location>
        <begin position="551"/>
        <end position="586"/>
    </location>
</feature>
<accession>A0A7K7NKT6</accession>
<evidence type="ECO:0000256" key="9">
    <source>
        <dbReference type="ARBA" id="ARBA00022737"/>
    </source>
</evidence>
<feature type="non-terminal residue" evidence="20">
    <location>
        <position position="1"/>
    </location>
</feature>
<evidence type="ECO:0000256" key="1">
    <source>
        <dbReference type="ARBA" id="ARBA00004251"/>
    </source>
</evidence>
<evidence type="ECO:0000256" key="11">
    <source>
        <dbReference type="ARBA" id="ARBA00022889"/>
    </source>
</evidence>
<evidence type="ECO:0000256" key="7">
    <source>
        <dbReference type="ARBA" id="ARBA00022723"/>
    </source>
</evidence>
<dbReference type="SMART" id="SM00112">
    <property type="entry name" value="CA"/>
    <property type="match status" value="4"/>
</dbReference>
<evidence type="ECO:0000256" key="18">
    <source>
        <dbReference type="SAM" id="MobiDB-lite"/>
    </source>
</evidence>
<dbReference type="Gene3D" id="2.60.40.60">
    <property type="entry name" value="Cadherins"/>
    <property type="match status" value="4"/>
</dbReference>
<evidence type="ECO:0000256" key="15">
    <source>
        <dbReference type="PROSITE-ProRule" id="PRU00043"/>
    </source>
</evidence>
<dbReference type="AlphaFoldDB" id="A0A7K7NKT6"/>
<keyword evidence="21" id="KW-1185">Reference proteome</keyword>
<keyword evidence="7" id="KW-0479">Metal-binding</keyword>
<dbReference type="InterPro" id="IPR000233">
    <property type="entry name" value="Cadherin_Y-type_LIR"/>
</dbReference>
<feature type="domain" description="Cadherin" evidence="19">
    <location>
        <begin position="13"/>
        <end position="119"/>
    </location>
</feature>
<dbReference type="GO" id="GO:0016342">
    <property type="term" value="C:catenin complex"/>
    <property type="evidence" value="ECO:0007669"/>
    <property type="project" value="TreeGrafter"/>
</dbReference>
<dbReference type="CDD" id="cd11304">
    <property type="entry name" value="Cadherin_repeat"/>
    <property type="match status" value="4"/>
</dbReference>
<dbReference type="GO" id="GO:0034332">
    <property type="term" value="P:adherens junction organization"/>
    <property type="evidence" value="ECO:0007669"/>
    <property type="project" value="TreeGrafter"/>
</dbReference>